<dbReference type="OrthoDB" id="9802264at2"/>
<dbReference type="InterPro" id="IPR003593">
    <property type="entry name" value="AAA+_ATPase"/>
</dbReference>
<evidence type="ECO:0000313" key="6">
    <source>
        <dbReference type="Proteomes" id="UP000194664"/>
    </source>
</evidence>
<evidence type="ECO:0000256" key="1">
    <source>
        <dbReference type="ARBA" id="ARBA00022448"/>
    </source>
</evidence>
<dbReference type="Proteomes" id="UP000194664">
    <property type="component" value="Unassembled WGS sequence"/>
</dbReference>
<comment type="caution">
    <text evidence="5">The sequence shown here is derived from an EMBL/GenBank/DDBJ whole genome shotgun (WGS) entry which is preliminary data.</text>
</comment>
<protein>
    <submittedName>
        <fullName evidence="5">ABC transporter ATP-binding protein</fullName>
    </submittedName>
</protein>
<evidence type="ECO:0000259" key="4">
    <source>
        <dbReference type="PROSITE" id="PS50893"/>
    </source>
</evidence>
<evidence type="ECO:0000256" key="2">
    <source>
        <dbReference type="ARBA" id="ARBA00022741"/>
    </source>
</evidence>
<dbReference type="SMART" id="SM00382">
    <property type="entry name" value="AAA"/>
    <property type="match status" value="1"/>
</dbReference>
<dbReference type="PROSITE" id="PS50893">
    <property type="entry name" value="ABC_TRANSPORTER_2"/>
    <property type="match status" value="1"/>
</dbReference>
<dbReference type="Pfam" id="PF00005">
    <property type="entry name" value="ABC_tran"/>
    <property type="match status" value="1"/>
</dbReference>
<proteinExistence type="predicted"/>
<keyword evidence="2" id="KW-0547">Nucleotide-binding</keyword>
<dbReference type="AlphaFoldDB" id="A0A251X029"/>
<dbReference type="PANTHER" id="PTHR42781:SF4">
    <property type="entry name" value="SPERMIDINE_PUTRESCINE IMPORT ATP-BINDING PROTEIN POTA"/>
    <property type="match status" value="1"/>
</dbReference>
<organism evidence="5 6">
    <name type="scientific">Marivivens niveibacter</name>
    <dbReference type="NCBI Taxonomy" id="1930667"/>
    <lineage>
        <taxon>Bacteria</taxon>
        <taxon>Pseudomonadati</taxon>
        <taxon>Pseudomonadota</taxon>
        <taxon>Alphaproteobacteria</taxon>
        <taxon>Rhodobacterales</taxon>
        <taxon>Paracoccaceae</taxon>
        <taxon>Marivivens group</taxon>
        <taxon>Marivivens</taxon>
    </lineage>
</organism>
<evidence type="ECO:0000313" key="5">
    <source>
        <dbReference type="EMBL" id="OUD09745.1"/>
    </source>
</evidence>
<feature type="domain" description="ABC transporter" evidence="4">
    <location>
        <begin position="1"/>
        <end position="219"/>
    </location>
</feature>
<keyword evidence="6" id="KW-1185">Reference proteome</keyword>
<dbReference type="InterPro" id="IPR027417">
    <property type="entry name" value="P-loop_NTPase"/>
</dbReference>
<keyword evidence="3 5" id="KW-0067">ATP-binding</keyword>
<dbReference type="Gene3D" id="3.40.50.300">
    <property type="entry name" value="P-loop containing nucleotide triphosphate hydrolases"/>
    <property type="match status" value="1"/>
</dbReference>
<gene>
    <name evidence="5" type="ORF">BVC71_07900</name>
</gene>
<dbReference type="GO" id="GO:0016887">
    <property type="term" value="F:ATP hydrolysis activity"/>
    <property type="evidence" value="ECO:0007669"/>
    <property type="project" value="InterPro"/>
</dbReference>
<accession>A0A251X029</accession>
<dbReference type="RefSeq" id="WP_086451079.1">
    <property type="nucleotide sequence ID" value="NZ_MSPP01000002.1"/>
</dbReference>
<name>A0A251X029_9RHOB</name>
<dbReference type="InterPro" id="IPR050093">
    <property type="entry name" value="ABC_SmlMolc_Importer"/>
</dbReference>
<dbReference type="InterPro" id="IPR003439">
    <property type="entry name" value="ABC_transporter-like_ATP-bd"/>
</dbReference>
<dbReference type="PANTHER" id="PTHR42781">
    <property type="entry name" value="SPERMIDINE/PUTRESCINE IMPORT ATP-BINDING PROTEIN POTA"/>
    <property type="match status" value="1"/>
</dbReference>
<dbReference type="SUPFAM" id="SSF52540">
    <property type="entry name" value="P-loop containing nucleoside triphosphate hydrolases"/>
    <property type="match status" value="1"/>
</dbReference>
<dbReference type="EMBL" id="MSPP01000002">
    <property type="protein sequence ID" value="OUD09745.1"/>
    <property type="molecule type" value="Genomic_DNA"/>
</dbReference>
<keyword evidence="1" id="KW-0813">Transport</keyword>
<reference evidence="5 6" key="1">
    <citation type="submission" date="2016-12" db="EMBL/GenBank/DDBJ databases">
        <title>The draft genome sequence of HSLHS2.</title>
        <authorList>
            <person name="Hu D."/>
            <person name="Wang L."/>
            <person name="Shao Z."/>
        </authorList>
    </citation>
    <scope>NUCLEOTIDE SEQUENCE [LARGE SCALE GENOMIC DNA]</scope>
    <source>
        <strain evidence="5">MCCC 1A06712</strain>
    </source>
</reference>
<sequence>MRDGMLELRDIRVSKGDDTLMTVDLNVPAGTIATIMGPSGVGKSTLLSLIGGTLDPVFSAKGDIILDGVNLGSVPPEKRQIGILFQDELLFPHMTVSQNLAFGLRQGGTAAQRCDQVRHALAQIGLSDFERADPATLSGGQKARVSLMRTLLSDPRALLLDEPFSRLDSDLRDRMRQLVFGHAKERNIPVLMVTHDKQDADAAGGPVINVGSDRQNLAE</sequence>
<dbReference type="GO" id="GO:0005524">
    <property type="term" value="F:ATP binding"/>
    <property type="evidence" value="ECO:0007669"/>
    <property type="project" value="UniProtKB-KW"/>
</dbReference>
<evidence type="ECO:0000256" key="3">
    <source>
        <dbReference type="ARBA" id="ARBA00022840"/>
    </source>
</evidence>